<dbReference type="AlphaFoldDB" id="A0A399CVE1"/>
<organism evidence="1 2">
    <name type="scientific">Mariniphaga sediminis</name>
    <dbReference type="NCBI Taxonomy" id="1628158"/>
    <lineage>
        <taxon>Bacteria</taxon>
        <taxon>Pseudomonadati</taxon>
        <taxon>Bacteroidota</taxon>
        <taxon>Bacteroidia</taxon>
        <taxon>Marinilabiliales</taxon>
        <taxon>Prolixibacteraceae</taxon>
        <taxon>Mariniphaga</taxon>
    </lineage>
</organism>
<dbReference type="EMBL" id="QWET01000021">
    <property type="protein sequence ID" value="RIH63397.1"/>
    <property type="molecule type" value="Genomic_DNA"/>
</dbReference>
<evidence type="ECO:0000313" key="1">
    <source>
        <dbReference type="EMBL" id="RIH63397.1"/>
    </source>
</evidence>
<comment type="caution">
    <text evidence="1">The sequence shown here is derived from an EMBL/GenBank/DDBJ whole genome shotgun (WGS) entry which is preliminary data.</text>
</comment>
<keyword evidence="2" id="KW-1185">Reference proteome</keyword>
<proteinExistence type="predicted"/>
<protein>
    <submittedName>
        <fullName evidence="1">Uncharacterized protein</fullName>
    </submittedName>
</protein>
<name>A0A399CVE1_9BACT</name>
<reference evidence="1 2" key="1">
    <citation type="journal article" date="2015" name="Int. J. Syst. Evol. Microbiol.">
        <title>Mariniphaga sediminis sp. nov., isolated from coastal sediment.</title>
        <authorList>
            <person name="Wang F.Q."/>
            <person name="Shen Q.Y."/>
            <person name="Chen G.J."/>
            <person name="Du Z.J."/>
        </authorList>
    </citation>
    <scope>NUCLEOTIDE SEQUENCE [LARGE SCALE GENOMIC DNA]</scope>
    <source>
        <strain evidence="1 2">SY21</strain>
    </source>
</reference>
<dbReference type="OrthoDB" id="1123058at2"/>
<accession>A0A399CVE1</accession>
<dbReference type="Proteomes" id="UP000266441">
    <property type="component" value="Unassembled WGS sequence"/>
</dbReference>
<sequence length="70" mass="8419">MKTIKNMRELRLVRQKLEFQEQLYEKELAESTADIIDNLTDKLRDTAFDVGSRLLLRLIHSRRKHHTPEE</sequence>
<gene>
    <name evidence="1" type="ORF">D1164_19905</name>
</gene>
<evidence type="ECO:0000313" key="2">
    <source>
        <dbReference type="Proteomes" id="UP000266441"/>
    </source>
</evidence>
<dbReference type="RefSeq" id="WP_119351663.1">
    <property type="nucleotide sequence ID" value="NZ_QWET01000021.1"/>
</dbReference>